<gene>
    <name evidence="1" type="ORF">Poly59_21850</name>
</gene>
<reference evidence="1 2" key="1">
    <citation type="submission" date="2019-02" db="EMBL/GenBank/DDBJ databases">
        <title>Deep-cultivation of Planctomycetes and their phenomic and genomic characterization uncovers novel biology.</title>
        <authorList>
            <person name="Wiegand S."/>
            <person name="Jogler M."/>
            <person name="Boedeker C."/>
            <person name="Pinto D."/>
            <person name="Vollmers J."/>
            <person name="Rivas-Marin E."/>
            <person name="Kohn T."/>
            <person name="Peeters S.H."/>
            <person name="Heuer A."/>
            <person name="Rast P."/>
            <person name="Oberbeckmann S."/>
            <person name="Bunk B."/>
            <person name="Jeske O."/>
            <person name="Meyerdierks A."/>
            <person name="Storesund J.E."/>
            <person name="Kallscheuer N."/>
            <person name="Luecker S."/>
            <person name="Lage O.M."/>
            <person name="Pohl T."/>
            <person name="Merkel B.J."/>
            <person name="Hornburger P."/>
            <person name="Mueller R.-W."/>
            <person name="Bruemmer F."/>
            <person name="Labrenz M."/>
            <person name="Spormann A.M."/>
            <person name="Op Den Camp H."/>
            <person name="Overmann J."/>
            <person name="Amann R."/>
            <person name="Jetten M.S.M."/>
            <person name="Mascher T."/>
            <person name="Medema M.H."/>
            <person name="Devos D.P."/>
            <person name="Kaster A.-K."/>
            <person name="Ovreas L."/>
            <person name="Rohde M."/>
            <person name="Galperin M.Y."/>
            <person name="Jogler C."/>
        </authorList>
    </citation>
    <scope>NUCLEOTIDE SEQUENCE [LARGE SCALE GENOMIC DNA]</scope>
    <source>
        <strain evidence="1 2">Poly59</strain>
    </source>
</reference>
<evidence type="ECO:0000313" key="2">
    <source>
        <dbReference type="Proteomes" id="UP000317977"/>
    </source>
</evidence>
<protein>
    <recommendedName>
        <fullName evidence="3">Pre ATP-grasp domain-containing protein</fullName>
    </recommendedName>
</protein>
<dbReference type="RefSeq" id="WP_146533994.1">
    <property type="nucleotide sequence ID" value="NZ_SJPX01000002.1"/>
</dbReference>
<accession>A0A5C6F451</accession>
<name>A0A5C6F451_9BACT</name>
<dbReference type="OrthoDB" id="233008at2"/>
<dbReference type="AlphaFoldDB" id="A0A5C6F451"/>
<organism evidence="1 2">
    <name type="scientific">Rubripirellula reticaptiva</name>
    <dbReference type="NCBI Taxonomy" id="2528013"/>
    <lineage>
        <taxon>Bacteria</taxon>
        <taxon>Pseudomonadati</taxon>
        <taxon>Planctomycetota</taxon>
        <taxon>Planctomycetia</taxon>
        <taxon>Pirellulales</taxon>
        <taxon>Pirellulaceae</taxon>
        <taxon>Rubripirellula</taxon>
    </lineage>
</organism>
<comment type="caution">
    <text evidence="1">The sequence shown here is derived from an EMBL/GenBank/DDBJ whole genome shotgun (WGS) entry which is preliminary data.</text>
</comment>
<sequence length="496" mass="55274">MSHLIPVVPHQCCSLSPSELDSAKLTAERLRREKPELGVDPLFRNLVPHEIVDAPALHIDDLTSIQNPDSSIILFQERARLRAMDGDVLATSLTPVEGYESYCRDSLGMGCVVWVTPKPLNDPLELAGACWEDRRVRRELVRRVRQDGLRYIHPHMGSKAAWELALLLSQASHRSVEVIGPPPSVTQFANDKGEFSKLVTAMFGSGAIPASAVVWNKATAAKRLKELDSFAQFIAVKLPSAAGGTGNVLISTSEIRDRTLQRIEEILDDRLRHLKYEVGDELLVTQWVDNLIGSPSAQIWIPTRSQGLPILEGLFMQNVSPGQGCFLGFGPAQLTDELKETITRRCLQLARVYQLLGYVGRCSLDMLLVGPNLQEAKMEFIECNGRWGGTSLPMTAMNRMFSDWRSRPFSARTLKVDGLCQMTFPNLLRLLEGQLYQKKLNSGKFVLFNPRRTLVHSEVSVIALHQHWNSDDNAFENLEQTILAALESSDGVISRA</sequence>
<dbReference type="Proteomes" id="UP000317977">
    <property type="component" value="Unassembled WGS sequence"/>
</dbReference>
<evidence type="ECO:0008006" key="3">
    <source>
        <dbReference type="Google" id="ProtNLM"/>
    </source>
</evidence>
<dbReference type="SUPFAM" id="SSF56059">
    <property type="entry name" value="Glutathione synthetase ATP-binding domain-like"/>
    <property type="match status" value="1"/>
</dbReference>
<dbReference type="EMBL" id="SJPX01000002">
    <property type="protein sequence ID" value="TWU55882.1"/>
    <property type="molecule type" value="Genomic_DNA"/>
</dbReference>
<keyword evidence="2" id="KW-1185">Reference proteome</keyword>
<evidence type="ECO:0000313" key="1">
    <source>
        <dbReference type="EMBL" id="TWU55882.1"/>
    </source>
</evidence>
<proteinExistence type="predicted"/>